<dbReference type="Gene3D" id="3.30.700.10">
    <property type="entry name" value="Glycoprotein, Type 4 Pilin"/>
    <property type="match status" value="1"/>
</dbReference>
<evidence type="ECO:0000313" key="4">
    <source>
        <dbReference type="EMBL" id="ADY58241.1"/>
    </source>
</evidence>
<evidence type="ECO:0000259" key="3">
    <source>
        <dbReference type="Pfam" id="PF07596"/>
    </source>
</evidence>
<keyword evidence="2" id="KW-1133">Transmembrane helix</keyword>
<organism evidence="4 5">
    <name type="scientific">Rubinisphaera brasiliensis (strain ATCC 49424 / DSM 5305 / JCM 21570 / IAM 15109 / NBRC 103401 / IFAM 1448)</name>
    <name type="common">Planctomyces brasiliensis</name>
    <dbReference type="NCBI Taxonomy" id="756272"/>
    <lineage>
        <taxon>Bacteria</taxon>
        <taxon>Pseudomonadati</taxon>
        <taxon>Planctomycetota</taxon>
        <taxon>Planctomycetia</taxon>
        <taxon>Planctomycetales</taxon>
        <taxon>Planctomycetaceae</taxon>
        <taxon>Rubinisphaera</taxon>
    </lineage>
</organism>
<dbReference type="AlphaFoldDB" id="F0SF86"/>
<dbReference type="PANTHER" id="PTHR30093:SF2">
    <property type="entry name" value="TYPE II SECRETION SYSTEM PROTEIN H"/>
    <property type="match status" value="1"/>
</dbReference>
<feature type="compositionally biased region" description="Polar residues" evidence="1">
    <location>
        <begin position="142"/>
        <end position="169"/>
    </location>
</feature>
<dbReference type="STRING" id="756272.Plabr_0614"/>
<dbReference type="NCBIfam" id="TIGR02532">
    <property type="entry name" value="IV_pilin_GFxxxE"/>
    <property type="match status" value="1"/>
</dbReference>
<dbReference type="InterPro" id="IPR012902">
    <property type="entry name" value="N_methyl_site"/>
</dbReference>
<keyword evidence="2" id="KW-0812">Transmembrane</keyword>
<reference evidence="5" key="1">
    <citation type="submission" date="2011-02" db="EMBL/GenBank/DDBJ databases">
        <title>The complete genome of Planctomyces brasiliensis DSM 5305.</title>
        <authorList>
            <person name="Lucas S."/>
            <person name="Copeland A."/>
            <person name="Lapidus A."/>
            <person name="Bruce D."/>
            <person name="Goodwin L."/>
            <person name="Pitluck S."/>
            <person name="Kyrpides N."/>
            <person name="Mavromatis K."/>
            <person name="Pagani I."/>
            <person name="Ivanova N."/>
            <person name="Ovchinnikova G."/>
            <person name="Lu M."/>
            <person name="Detter J.C."/>
            <person name="Han C."/>
            <person name="Land M."/>
            <person name="Hauser L."/>
            <person name="Markowitz V."/>
            <person name="Cheng J.-F."/>
            <person name="Hugenholtz P."/>
            <person name="Woyke T."/>
            <person name="Wu D."/>
            <person name="Tindall B."/>
            <person name="Pomrenke H.G."/>
            <person name="Brambilla E."/>
            <person name="Klenk H.-P."/>
            <person name="Eisen J.A."/>
        </authorList>
    </citation>
    <scope>NUCLEOTIDE SEQUENCE [LARGE SCALE GENOMIC DNA]</scope>
    <source>
        <strain evidence="5">ATCC 49424 / DSM 5305 / JCM 21570 / NBRC 103401 / IFAM 1448</strain>
    </source>
</reference>
<keyword evidence="5" id="KW-1185">Reference proteome</keyword>
<name>F0SF86_RUBBR</name>
<dbReference type="Pfam" id="PF07596">
    <property type="entry name" value="SBP_bac_10"/>
    <property type="match status" value="1"/>
</dbReference>
<feature type="domain" description="DUF1559" evidence="3">
    <location>
        <begin position="38"/>
        <end position="306"/>
    </location>
</feature>
<proteinExistence type="predicted"/>
<evidence type="ECO:0000256" key="1">
    <source>
        <dbReference type="SAM" id="MobiDB-lite"/>
    </source>
</evidence>
<dbReference type="InterPro" id="IPR045584">
    <property type="entry name" value="Pilin-like"/>
</dbReference>
<dbReference type="RefSeq" id="WP_013626984.1">
    <property type="nucleotide sequence ID" value="NC_015174.1"/>
</dbReference>
<dbReference type="KEGG" id="pbs:Plabr_0614"/>
<dbReference type="OrthoDB" id="209833at2"/>
<evidence type="ECO:0000256" key="2">
    <source>
        <dbReference type="SAM" id="Phobius"/>
    </source>
</evidence>
<keyword evidence="2" id="KW-0472">Membrane</keyword>
<feature type="region of interest" description="Disordered" evidence="1">
    <location>
        <begin position="127"/>
        <end position="169"/>
    </location>
</feature>
<dbReference type="NCBIfam" id="TIGR04294">
    <property type="entry name" value="pre_pil_HX9DG"/>
    <property type="match status" value="1"/>
</dbReference>
<accession>F0SF86</accession>
<dbReference type="EMBL" id="CP002546">
    <property type="protein sequence ID" value="ADY58241.1"/>
    <property type="molecule type" value="Genomic_DNA"/>
</dbReference>
<protein>
    <recommendedName>
        <fullName evidence="3">DUF1559 domain-containing protein</fullName>
    </recommendedName>
</protein>
<feature type="transmembrane region" description="Helical" evidence="2">
    <location>
        <begin position="13"/>
        <end position="37"/>
    </location>
</feature>
<dbReference type="eggNOG" id="COG2165">
    <property type="taxonomic scope" value="Bacteria"/>
</dbReference>
<dbReference type="Proteomes" id="UP000006860">
    <property type="component" value="Chromosome"/>
</dbReference>
<dbReference type="InterPro" id="IPR011453">
    <property type="entry name" value="DUF1559"/>
</dbReference>
<dbReference type="PANTHER" id="PTHR30093">
    <property type="entry name" value="GENERAL SECRETION PATHWAY PROTEIN G"/>
    <property type="match status" value="1"/>
</dbReference>
<gene>
    <name evidence="4" type="ordered locus">Plabr_0614</name>
</gene>
<dbReference type="InterPro" id="IPR027558">
    <property type="entry name" value="Pre_pil_HX9DG_C"/>
</dbReference>
<dbReference type="Pfam" id="PF07963">
    <property type="entry name" value="N_methyl"/>
    <property type="match status" value="1"/>
</dbReference>
<dbReference type="HOGENOM" id="CLU_041661_0_0_0"/>
<dbReference type="SUPFAM" id="SSF54523">
    <property type="entry name" value="Pili subunits"/>
    <property type="match status" value="1"/>
</dbReference>
<evidence type="ECO:0000313" key="5">
    <source>
        <dbReference type="Proteomes" id="UP000006860"/>
    </source>
</evidence>
<sequence length="334" mass="36183">MALNLKLANSRNAFTLIELLVVIAIIAILVALLLPAVQQAREAARRSSCKNNLKQLGLALHNYHDTFTVFPPGHIEENTDNGNWGWGTFVLPNMEQGALYDALNPSQVKLGMPAIRDEMQIPIATYRCPSDTAPDNNDRNQLRGNGTDVSTATSNYVGNNDPNGDDVSSSVPNYFEDSPNTFRGMFAQNSKVRMRDVTDGTSNTIFLGERNWELNNPAGGNKRQCDAANVFGRKRNDGNGSNAKINGRGNMATGYGGINSTVQDSTIATDSQGDLCSIGYSSNHQGGAQFLLVDGSVRFISENVDHNPSSSNMTVDSTFERLLGRNDGQVVGEF</sequence>